<keyword evidence="2" id="KW-1185">Reference proteome</keyword>
<dbReference type="AlphaFoldDB" id="A0A914H5M9"/>
<feature type="region of interest" description="Disordered" evidence="1">
    <location>
        <begin position="181"/>
        <end position="204"/>
    </location>
</feature>
<dbReference type="Proteomes" id="UP000887572">
    <property type="component" value="Unplaced"/>
</dbReference>
<accession>A0A914H5M9</accession>
<sequence length="342" mass="37852">MEADLFQDIFSALEQHNKRIRLPLNNACPIQKIVWSSFDYLRGPELEFVWEADYLRPDNAGGAGVSQQFLSPKSQLNDTTNGAHSDNEAADACTDSTDSSFSKNTGESAASTTQYEEIDEYFNSELLQLSGEPFNANLLCDASMLRSANRLFASSSTEDAAGQHQQLMTDELSSLNLSYQTDDTLRPVPNNRTPAPSKTAGEEEEAGVLVVTESFLVDANPSEAMVTSCVDSGIGGTISIESNLSTYAKPELREEVVFNSDDQRCNIRMRKSDIAGYHIPEAEEVIDFKKAYVATQISHGIGVPRTGTAHFFHPFPRLFVERRWTRPVEQMRTREDSRGAVA</sequence>
<organism evidence="2 3">
    <name type="scientific">Globodera rostochiensis</name>
    <name type="common">Golden nematode worm</name>
    <name type="synonym">Heterodera rostochiensis</name>
    <dbReference type="NCBI Taxonomy" id="31243"/>
    <lineage>
        <taxon>Eukaryota</taxon>
        <taxon>Metazoa</taxon>
        <taxon>Ecdysozoa</taxon>
        <taxon>Nematoda</taxon>
        <taxon>Chromadorea</taxon>
        <taxon>Rhabditida</taxon>
        <taxon>Tylenchina</taxon>
        <taxon>Tylenchomorpha</taxon>
        <taxon>Tylenchoidea</taxon>
        <taxon>Heteroderidae</taxon>
        <taxon>Heteroderinae</taxon>
        <taxon>Globodera</taxon>
    </lineage>
</organism>
<feature type="region of interest" description="Disordered" evidence="1">
    <location>
        <begin position="73"/>
        <end position="112"/>
    </location>
</feature>
<evidence type="ECO:0000313" key="2">
    <source>
        <dbReference type="Proteomes" id="UP000887572"/>
    </source>
</evidence>
<reference evidence="3" key="1">
    <citation type="submission" date="2022-11" db="UniProtKB">
        <authorList>
            <consortium name="WormBaseParasite"/>
        </authorList>
    </citation>
    <scope>IDENTIFICATION</scope>
</reference>
<protein>
    <submittedName>
        <fullName evidence="3">Uncharacterized protein</fullName>
    </submittedName>
</protein>
<feature type="compositionally biased region" description="Polar residues" evidence="1">
    <location>
        <begin position="73"/>
        <end position="84"/>
    </location>
</feature>
<proteinExistence type="predicted"/>
<feature type="compositionally biased region" description="Polar residues" evidence="1">
    <location>
        <begin position="94"/>
        <end position="112"/>
    </location>
</feature>
<name>A0A914H5M9_GLORO</name>
<dbReference type="WBParaSite" id="Gr19_v10_g13900.t1">
    <property type="protein sequence ID" value="Gr19_v10_g13900.t1"/>
    <property type="gene ID" value="Gr19_v10_g13900"/>
</dbReference>
<evidence type="ECO:0000256" key="1">
    <source>
        <dbReference type="SAM" id="MobiDB-lite"/>
    </source>
</evidence>
<evidence type="ECO:0000313" key="3">
    <source>
        <dbReference type="WBParaSite" id="Gr19_v10_g13900.t1"/>
    </source>
</evidence>